<keyword evidence="3" id="KW-1185">Reference proteome</keyword>
<name>A0A9D5HIA7_9LILI</name>
<protein>
    <submittedName>
        <fullName evidence="2">Uncharacterized protein</fullName>
    </submittedName>
</protein>
<dbReference type="Proteomes" id="UP001085076">
    <property type="component" value="Miscellaneous, Linkage group lg03"/>
</dbReference>
<evidence type="ECO:0000256" key="1">
    <source>
        <dbReference type="SAM" id="Coils"/>
    </source>
</evidence>
<gene>
    <name evidence="2" type="ORF">J5N97_013039</name>
</gene>
<dbReference type="EMBL" id="JAGGNH010000003">
    <property type="protein sequence ID" value="KAJ0977565.1"/>
    <property type="molecule type" value="Genomic_DNA"/>
</dbReference>
<feature type="coiled-coil region" evidence="1">
    <location>
        <begin position="448"/>
        <end position="538"/>
    </location>
</feature>
<evidence type="ECO:0000313" key="3">
    <source>
        <dbReference type="Proteomes" id="UP001085076"/>
    </source>
</evidence>
<proteinExistence type="predicted"/>
<organism evidence="2 3">
    <name type="scientific">Dioscorea zingiberensis</name>
    <dbReference type="NCBI Taxonomy" id="325984"/>
    <lineage>
        <taxon>Eukaryota</taxon>
        <taxon>Viridiplantae</taxon>
        <taxon>Streptophyta</taxon>
        <taxon>Embryophyta</taxon>
        <taxon>Tracheophyta</taxon>
        <taxon>Spermatophyta</taxon>
        <taxon>Magnoliopsida</taxon>
        <taxon>Liliopsida</taxon>
        <taxon>Dioscoreales</taxon>
        <taxon>Dioscoreaceae</taxon>
        <taxon>Dioscorea</taxon>
    </lineage>
</organism>
<dbReference type="PANTHER" id="PTHR48459:SF1">
    <property type="entry name" value="CUE DOMAIN-CONTAINING PROTEIN"/>
    <property type="match status" value="1"/>
</dbReference>
<comment type="caution">
    <text evidence="2">The sequence shown here is derived from an EMBL/GenBank/DDBJ whole genome shotgun (WGS) entry which is preliminary data.</text>
</comment>
<keyword evidence="1" id="KW-0175">Coiled coil</keyword>
<evidence type="ECO:0000313" key="2">
    <source>
        <dbReference type="EMBL" id="KAJ0977565.1"/>
    </source>
</evidence>
<accession>A0A9D5HIA7</accession>
<dbReference type="AlphaFoldDB" id="A0A9D5HIA7"/>
<sequence length="633" mass="70727">MFELPWVHWVSATELSPEPVSPSEWGMDARPKFRFFTPWQRGLTLRQIYREELGISAIMGFQDVFLALQEVFPQVDFCMREAVALQYPEDVNAAFDFILNDVLPSEGGPLDTVNSSDFGDQVEEANALLPSEAALVSSDISCNYDCKVNDHSTCMEEPVGRDAEYESMINGTSYLAAYPVNFAEANSSVHPSQRSVKFGASLDSDQKSDYLQFKSTPMDETLAVRCLNDLQEVSACSTDPTIHYNNGMQDKYADAATFNCAQETLSTFENNLGSTEHMDLGRIGFSYYPNQIKEFQSKHTIQNGDDLTTQIDMLSLDVNCQPTPIASGSNQAVSIDCLEDLIVDAKNSKEILASAMESTITMAKDLEFHEERVEQAKLEASMAGGDIIAKVEELQRRLKLERKTNDMHSEEIYGERSLLVTEAKELQSRLLSLSDERDKSLRVIDEIQNTLEARLFSAKVEIAAAEEEKLEKERLVQKALNEEELVMESIIEKSKKLRQEAEENSKLKEILMDHGQAIDILQEEIATICKDVMALKERVDGNIPLSRSVSSYRFGDLSSSTSFSLNSTSDRVASHTELVDCPIVTSEEAPKCPNSESASNIDEVASDDNIMDLDDWEFLEKSSPKPTVVQIAQ</sequence>
<dbReference type="PANTHER" id="PTHR48459">
    <property type="entry name" value="CUE DOMAIN-CONTAINING PROTEIN"/>
    <property type="match status" value="1"/>
</dbReference>
<reference evidence="2" key="2">
    <citation type="journal article" date="2022" name="Hortic Res">
        <title>The genome of Dioscorea zingiberensis sheds light on the biosynthesis, origin and evolution of the medicinally important diosgenin saponins.</title>
        <authorList>
            <person name="Li Y."/>
            <person name="Tan C."/>
            <person name="Li Z."/>
            <person name="Guo J."/>
            <person name="Li S."/>
            <person name="Chen X."/>
            <person name="Wang C."/>
            <person name="Dai X."/>
            <person name="Yang H."/>
            <person name="Song W."/>
            <person name="Hou L."/>
            <person name="Xu J."/>
            <person name="Tong Z."/>
            <person name="Xu A."/>
            <person name="Yuan X."/>
            <person name="Wang W."/>
            <person name="Yang Q."/>
            <person name="Chen L."/>
            <person name="Sun Z."/>
            <person name="Wang K."/>
            <person name="Pan B."/>
            <person name="Chen J."/>
            <person name="Bao Y."/>
            <person name="Liu F."/>
            <person name="Qi X."/>
            <person name="Gang D.R."/>
            <person name="Wen J."/>
            <person name="Li J."/>
        </authorList>
    </citation>
    <scope>NUCLEOTIDE SEQUENCE</scope>
    <source>
        <strain evidence="2">Dzin_1.0</strain>
    </source>
</reference>
<reference evidence="2" key="1">
    <citation type="submission" date="2021-03" db="EMBL/GenBank/DDBJ databases">
        <authorList>
            <person name="Li Z."/>
            <person name="Yang C."/>
        </authorList>
    </citation>
    <scope>NUCLEOTIDE SEQUENCE</scope>
    <source>
        <strain evidence="2">Dzin_1.0</strain>
        <tissue evidence="2">Leaf</tissue>
    </source>
</reference>
<dbReference type="OrthoDB" id="620544at2759"/>